<dbReference type="EMBL" id="JH712396">
    <property type="protein sequence ID" value="EJD74159.1"/>
    <property type="molecule type" value="Genomic_DNA"/>
</dbReference>
<name>A0A1S0UEZ9_LOALO</name>
<proteinExistence type="predicted"/>
<dbReference type="AlphaFoldDB" id="A0A1S0UEZ9"/>
<reference evidence="2" key="1">
    <citation type="submission" date="2012-04" db="EMBL/GenBank/DDBJ databases">
        <title>The Genome Sequence of Loa loa.</title>
        <authorList>
            <consortium name="The Broad Institute Genome Sequencing Platform"/>
            <consortium name="Broad Institute Genome Sequencing Center for Infectious Disease"/>
            <person name="Nutman T.B."/>
            <person name="Fink D.L."/>
            <person name="Russ C."/>
            <person name="Young S."/>
            <person name="Zeng Q."/>
            <person name="Gargeya S."/>
            <person name="Alvarado L."/>
            <person name="Berlin A."/>
            <person name="Chapman S.B."/>
            <person name="Chen Z."/>
            <person name="Freedman E."/>
            <person name="Gellesch M."/>
            <person name="Goldberg J."/>
            <person name="Griggs A."/>
            <person name="Gujja S."/>
            <person name="Heilman E.R."/>
            <person name="Heiman D."/>
            <person name="Howarth C."/>
            <person name="Mehta T."/>
            <person name="Neiman D."/>
            <person name="Pearson M."/>
            <person name="Roberts A."/>
            <person name="Saif S."/>
            <person name="Shea T."/>
            <person name="Shenoy N."/>
            <person name="Sisk P."/>
            <person name="Stolte C."/>
            <person name="Sykes S."/>
            <person name="White J."/>
            <person name="Yandava C."/>
            <person name="Haas B."/>
            <person name="Henn M.R."/>
            <person name="Nusbaum C."/>
            <person name="Birren B."/>
        </authorList>
    </citation>
    <scope>NUCLEOTIDE SEQUENCE [LARGE SCALE GENOMIC DNA]</scope>
</reference>
<evidence type="ECO:0000313" key="2">
    <source>
        <dbReference type="EMBL" id="EJD74159.1"/>
    </source>
</evidence>
<feature type="domain" description="SAM" evidence="1">
    <location>
        <begin position="34"/>
        <end position="90"/>
    </location>
</feature>
<sequence>MKQKLSNISATKSATYDNAYHERRRQKVTEDLIWEKLNKAGLGKYVNLLKDEEVDKGTFLALTNNDLIDIGITDVTHRNALLRIAKSLRY</sequence>
<dbReference type="PROSITE" id="PS50105">
    <property type="entry name" value="SAM_DOMAIN"/>
    <property type="match status" value="1"/>
</dbReference>
<dbReference type="OrthoDB" id="539213at2759"/>
<dbReference type="Gene3D" id="1.10.150.50">
    <property type="entry name" value="Transcription Factor, Ets-1"/>
    <property type="match status" value="1"/>
</dbReference>
<evidence type="ECO:0000259" key="1">
    <source>
        <dbReference type="PROSITE" id="PS50105"/>
    </source>
</evidence>
<protein>
    <recommendedName>
        <fullName evidence="1">SAM domain-containing protein</fullName>
    </recommendedName>
</protein>
<gene>
    <name evidence="2" type="ORF">LOAG_18483</name>
</gene>
<dbReference type="CTD" id="31251947"/>
<dbReference type="SUPFAM" id="SSF47769">
    <property type="entry name" value="SAM/Pointed domain"/>
    <property type="match status" value="1"/>
</dbReference>
<accession>A0A1S0UEZ9</accession>
<dbReference type="Pfam" id="PF00536">
    <property type="entry name" value="SAM_1"/>
    <property type="match status" value="1"/>
</dbReference>
<dbReference type="CDD" id="cd09487">
    <property type="entry name" value="SAM_superfamily"/>
    <property type="match status" value="1"/>
</dbReference>
<dbReference type="RefSeq" id="XP_020305096.1">
    <property type="nucleotide sequence ID" value="XM_020451144.1"/>
</dbReference>
<organism evidence="2">
    <name type="scientific">Loa loa</name>
    <name type="common">Eye worm</name>
    <name type="synonym">Filaria loa</name>
    <dbReference type="NCBI Taxonomy" id="7209"/>
    <lineage>
        <taxon>Eukaryota</taxon>
        <taxon>Metazoa</taxon>
        <taxon>Ecdysozoa</taxon>
        <taxon>Nematoda</taxon>
        <taxon>Chromadorea</taxon>
        <taxon>Rhabditida</taxon>
        <taxon>Spirurina</taxon>
        <taxon>Spiruromorpha</taxon>
        <taxon>Filarioidea</taxon>
        <taxon>Onchocercidae</taxon>
        <taxon>Loa</taxon>
    </lineage>
</organism>
<dbReference type="InterPro" id="IPR013761">
    <property type="entry name" value="SAM/pointed_sf"/>
</dbReference>
<dbReference type="GeneID" id="31251947"/>
<dbReference type="KEGG" id="loa:LOAG_18483"/>
<dbReference type="InParanoid" id="A0A1S0UEZ9"/>
<dbReference type="InterPro" id="IPR001660">
    <property type="entry name" value="SAM"/>
</dbReference>